<keyword evidence="5" id="KW-1185">Reference proteome</keyword>
<keyword evidence="2" id="KW-0472">Membrane</keyword>
<evidence type="ECO:0000259" key="3">
    <source>
        <dbReference type="Pfam" id="PF13529"/>
    </source>
</evidence>
<feature type="compositionally biased region" description="Basic and acidic residues" evidence="1">
    <location>
        <begin position="355"/>
        <end position="371"/>
    </location>
</feature>
<dbReference type="InterPro" id="IPR039564">
    <property type="entry name" value="Peptidase_C39-like"/>
</dbReference>
<feature type="region of interest" description="Disordered" evidence="1">
    <location>
        <begin position="1"/>
        <end position="22"/>
    </location>
</feature>
<feature type="region of interest" description="Disordered" evidence="1">
    <location>
        <begin position="38"/>
        <end position="87"/>
    </location>
</feature>
<gene>
    <name evidence="4" type="ORF">HLB29_02820</name>
</gene>
<evidence type="ECO:0000313" key="5">
    <source>
        <dbReference type="Proteomes" id="UP000713904"/>
    </source>
</evidence>
<feature type="compositionally biased region" description="Basic and acidic residues" evidence="1">
    <location>
        <begin position="267"/>
        <end position="278"/>
    </location>
</feature>
<evidence type="ECO:0000256" key="1">
    <source>
        <dbReference type="SAM" id="MobiDB-lite"/>
    </source>
</evidence>
<proteinExistence type="predicted"/>
<name>A0ABR6TJL9_9FIRM</name>
<dbReference type="EMBL" id="JABGBW010000001">
    <property type="protein sequence ID" value="MBC2575609.1"/>
    <property type="molecule type" value="Genomic_DNA"/>
</dbReference>
<dbReference type="Gene3D" id="3.90.70.10">
    <property type="entry name" value="Cysteine proteinases"/>
    <property type="match status" value="1"/>
</dbReference>
<accession>A0ABR6TJL9</accession>
<evidence type="ECO:0000313" key="4">
    <source>
        <dbReference type="EMBL" id="MBC2575609.1"/>
    </source>
</evidence>
<feature type="domain" description="Peptidase C39-like" evidence="3">
    <location>
        <begin position="446"/>
        <end position="580"/>
    </location>
</feature>
<dbReference type="Proteomes" id="UP000713904">
    <property type="component" value="Unassembled WGS sequence"/>
</dbReference>
<dbReference type="Pfam" id="PF13529">
    <property type="entry name" value="Peptidase_C39_2"/>
    <property type="match status" value="1"/>
</dbReference>
<protein>
    <recommendedName>
        <fullName evidence="3">Peptidase C39-like domain-containing protein</fullName>
    </recommendedName>
</protein>
<feature type="region of interest" description="Disordered" evidence="1">
    <location>
        <begin position="613"/>
        <end position="645"/>
    </location>
</feature>
<feature type="compositionally biased region" description="Basic and acidic residues" evidence="1">
    <location>
        <begin position="54"/>
        <end position="70"/>
    </location>
</feature>
<evidence type="ECO:0000256" key="2">
    <source>
        <dbReference type="SAM" id="Phobius"/>
    </source>
</evidence>
<feature type="compositionally biased region" description="Basic and acidic residues" evidence="1">
    <location>
        <begin position="1"/>
        <end position="21"/>
    </location>
</feature>
<dbReference type="RefSeq" id="WP_185623605.1">
    <property type="nucleotide sequence ID" value="NZ_JABGBW010000001.1"/>
</dbReference>
<sequence>MSSRNRSETKYTYKGNKKTDNKYANIFQDLNDKQEIYKSNSLRKIHPKDENEESIEKIDSKKDNIKKVTPEEAEQNALKRKQAMKNEKIIATQKSSPVIHHKSNSEFDRIESIERLKREKRAHRDDMLNDFSTKELDLNNLPDDFDKTIIFDEISGESIYNNPKVIREEAKKRVNMDKSNVEIYKEYSDFDRINKSKNTMKNDNKKTEKNENKSYDFENTNEFDKENLSYEEQIRQRESEIEELIKRMRQDSKIPFDERKRSKRASQKNEKHELNEKESRILGKKIPKRSLSDYRADVYRKNSEKNESKFDFKKIGIIVIVVLLVALFASAAIDKILSDRKKISNNKPKTTVTTDGKKDGKAKNKTESKDDKKKKLEAIKSKLNVDESERLDYIIENINSYPDNMVDLLIRNPETIDYVYSYKDREKYNNKKLSSNISSSYYVDGSVPLFLQWDRRWGYRSYGNEYVGLTGCGPTSLAMVIRHFDRESGVNPYDIAQYSQDNGYLSKDNFTSWSLFEKGLGKFGLESKDVVPVEAKMKKSIDEGNILIASVKPGVFTERGHIIVIKGYNRNGDFLINDPNSIINTNKSWSFDELKNEIRKIWAVNEIGAKPNVRYNRNESSNSNTDEDEGDRGTSEDPSIIKDIN</sequence>
<comment type="caution">
    <text evidence="4">The sequence shown here is derived from an EMBL/GenBank/DDBJ whole genome shotgun (WGS) entry which is preliminary data.</text>
</comment>
<feature type="transmembrane region" description="Helical" evidence="2">
    <location>
        <begin position="315"/>
        <end position="333"/>
    </location>
</feature>
<keyword evidence="2" id="KW-1133">Transmembrane helix</keyword>
<feature type="region of interest" description="Disordered" evidence="1">
    <location>
        <begin position="252"/>
        <end position="278"/>
    </location>
</feature>
<feature type="region of interest" description="Disordered" evidence="1">
    <location>
        <begin position="345"/>
        <end position="371"/>
    </location>
</feature>
<keyword evidence="2" id="KW-0812">Transmembrane</keyword>
<organism evidence="4 5">
    <name type="scientific">Peptostreptococcus canis</name>
    <dbReference type="NCBI Taxonomy" id="1159213"/>
    <lineage>
        <taxon>Bacteria</taxon>
        <taxon>Bacillati</taxon>
        <taxon>Bacillota</taxon>
        <taxon>Clostridia</taxon>
        <taxon>Peptostreptococcales</taxon>
        <taxon>Peptostreptococcaceae</taxon>
        <taxon>Peptostreptococcus</taxon>
    </lineage>
</organism>
<reference evidence="4 5" key="1">
    <citation type="submission" date="2020-05" db="EMBL/GenBank/DDBJ databases">
        <title>Draft genome of xy-202 and genomic insight in genome of the genus Peptostreptococcus.</title>
        <authorList>
            <person name="Zhang Z."/>
        </authorList>
    </citation>
    <scope>NUCLEOTIDE SEQUENCE [LARGE SCALE GENOMIC DNA]</scope>
    <source>
        <strain evidence="4 5">DSM 27025</strain>
    </source>
</reference>